<dbReference type="EMBL" id="CALNXI010006082">
    <property type="protein sequence ID" value="CAH3198876.1"/>
    <property type="molecule type" value="Genomic_DNA"/>
</dbReference>
<accession>A0ABN8T3K2</accession>
<reference evidence="2 3" key="1">
    <citation type="submission" date="2022-05" db="EMBL/GenBank/DDBJ databases">
        <authorList>
            <consortium name="Genoscope - CEA"/>
            <person name="William W."/>
        </authorList>
    </citation>
    <scope>NUCLEOTIDE SEQUENCE [LARGE SCALE GENOMIC DNA]</scope>
</reference>
<feature type="region of interest" description="Disordered" evidence="1">
    <location>
        <begin position="221"/>
        <end position="283"/>
    </location>
</feature>
<feature type="compositionally biased region" description="Basic and acidic residues" evidence="1">
    <location>
        <begin position="87"/>
        <end position="109"/>
    </location>
</feature>
<keyword evidence="3" id="KW-1185">Reference proteome</keyword>
<feature type="region of interest" description="Disordered" evidence="1">
    <location>
        <begin position="41"/>
        <end position="135"/>
    </location>
</feature>
<organism evidence="2 3">
    <name type="scientific">Porites evermanni</name>
    <dbReference type="NCBI Taxonomy" id="104178"/>
    <lineage>
        <taxon>Eukaryota</taxon>
        <taxon>Metazoa</taxon>
        <taxon>Cnidaria</taxon>
        <taxon>Anthozoa</taxon>
        <taxon>Hexacorallia</taxon>
        <taxon>Scleractinia</taxon>
        <taxon>Fungiina</taxon>
        <taxon>Poritidae</taxon>
        <taxon>Porites</taxon>
    </lineage>
</organism>
<feature type="compositionally biased region" description="Polar residues" evidence="1">
    <location>
        <begin position="74"/>
        <end position="86"/>
    </location>
</feature>
<feature type="region of interest" description="Disordered" evidence="1">
    <location>
        <begin position="1"/>
        <end position="21"/>
    </location>
</feature>
<protein>
    <submittedName>
        <fullName evidence="2">Uncharacterized protein</fullName>
    </submittedName>
</protein>
<dbReference type="Proteomes" id="UP001159427">
    <property type="component" value="Unassembled WGS sequence"/>
</dbReference>
<gene>
    <name evidence="2" type="ORF">PEVE_00037288</name>
</gene>
<proteinExistence type="predicted"/>
<evidence type="ECO:0000313" key="3">
    <source>
        <dbReference type="Proteomes" id="UP001159427"/>
    </source>
</evidence>
<evidence type="ECO:0000313" key="2">
    <source>
        <dbReference type="EMBL" id="CAH3198876.1"/>
    </source>
</evidence>
<evidence type="ECO:0000256" key="1">
    <source>
        <dbReference type="SAM" id="MobiDB-lite"/>
    </source>
</evidence>
<comment type="caution">
    <text evidence="2">The sequence shown here is derived from an EMBL/GenBank/DDBJ whole genome shotgun (WGS) entry which is preliminary data.</text>
</comment>
<sequence>MNEGALHVSADSKRQSNSAEGISNRLSECLHLVYYCRSHFSESDLPPTDDEDETLDTKSGPFSPENGRGRFRSFSCSANYSTPRNNSAKEKTGNLLLEEKQVDEKKNNEELQNPGKSTSNKPNNLDPNPIRPSIALDLLPSDEEDEVFDDETVCFPAGETEQGRFKMEVSSPVSLLQRPCSHLQNDKALSGAHGEENYHGKLKTNGIQGVGEHLKNILPVPADIPRRARANSTDREKIRENLHPKLRKRRSSESDIPQGNETTSRDHPSQGRTRAGSCHTPSSFGDYFIRRSRGKLTENASKLSAEEIHSLELDIFKPIDFYEILFERMQVKGAKTAA</sequence>
<name>A0ABN8T3K2_9CNID</name>
<feature type="compositionally biased region" description="Basic and acidic residues" evidence="1">
    <location>
        <begin position="232"/>
        <end position="243"/>
    </location>
</feature>
<feature type="compositionally biased region" description="Polar residues" evidence="1">
    <location>
        <begin position="110"/>
        <end position="126"/>
    </location>
</feature>